<gene>
    <name evidence="2" type="ORF">HB662_20215</name>
</gene>
<comment type="caution">
    <text evidence="2">The sequence shown here is derived from an EMBL/GenBank/DDBJ whole genome shotgun (WGS) entry which is preliminary data.</text>
</comment>
<dbReference type="PRINTS" id="PR00111">
    <property type="entry name" value="ABHYDROLASE"/>
</dbReference>
<name>A0ABX1F439_9PROT</name>
<accession>A0ABX1F439</accession>
<dbReference type="SUPFAM" id="SSF53474">
    <property type="entry name" value="alpha/beta-Hydrolases"/>
    <property type="match status" value="1"/>
</dbReference>
<evidence type="ECO:0000313" key="2">
    <source>
        <dbReference type="EMBL" id="NKE47115.1"/>
    </source>
</evidence>
<organism evidence="2 3">
    <name type="scientific">Falsiroseomonas frigidaquae</name>
    <dbReference type="NCBI Taxonomy" id="487318"/>
    <lineage>
        <taxon>Bacteria</taxon>
        <taxon>Pseudomonadati</taxon>
        <taxon>Pseudomonadota</taxon>
        <taxon>Alphaproteobacteria</taxon>
        <taxon>Acetobacterales</taxon>
        <taxon>Roseomonadaceae</taxon>
        <taxon>Falsiroseomonas</taxon>
    </lineage>
</organism>
<sequence>MMSGATATNAANQFVEVKGRRLAYRSIGHGTPIVLCARYRGNMDIWDPAFLDALATKGLRVITFDYTGLGLSSGTPTYDPPALAQDAGDLIEALGLGKVVISGWSLGGMAAQLAMAMFPDRISHAVLIGTTPPGPLVKAGEQLFYDTATKPDYTLEDETILFFEPASADSREAARRSVQRIAGRIAGRSIPVPQPWAKAAISSAPANPIFPVDSLLALLKTTTVPVLHIGGDHDIVFPVENWYALNHQLPTLQLLTFPRSGHGPHHQYPEAAADCIASFVRSTG</sequence>
<dbReference type="GO" id="GO:0016787">
    <property type="term" value="F:hydrolase activity"/>
    <property type="evidence" value="ECO:0007669"/>
    <property type="project" value="UniProtKB-KW"/>
</dbReference>
<proteinExistence type="predicted"/>
<evidence type="ECO:0000313" key="3">
    <source>
        <dbReference type="Proteomes" id="UP000765160"/>
    </source>
</evidence>
<dbReference type="PANTHER" id="PTHR43798:SF33">
    <property type="entry name" value="HYDROLASE, PUTATIVE (AFU_ORTHOLOGUE AFUA_2G14860)-RELATED"/>
    <property type="match status" value="1"/>
</dbReference>
<dbReference type="InterPro" id="IPR000639">
    <property type="entry name" value="Epox_hydrolase-like"/>
</dbReference>
<keyword evidence="3" id="KW-1185">Reference proteome</keyword>
<protein>
    <submittedName>
        <fullName evidence="2">Alpha/beta hydrolase</fullName>
    </submittedName>
</protein>
<dbReference type="Pfam" id="PF00561">
    <property type="entry name" value="Abhydrolase_1"/>
    <property type="match status" value="1"/>
</dbReference>
<dbReference type="InterPro" id="IPR000073">
    <property type="entry name" value="AB_hydrolase_1"/>
</dbReference>
<feature type="domain" description="AB hydrolase-1" evidence="1">
    <location>
        <begin position="32"/>
        <end position="266"/>
    </location>
</feature>
<dbReference type="InterPro" id="IPR050266">
    <property type="entry name" value="AB_hydrolase_sf"/>
</dbReference>
<dbReference type="EMBL" id="JAAVTX010000006">
    <property type="protein sequence ID" value="NKE47115.1"/>
    <property type="molecule type" value="Genomic_DNA"/>
</dbReference>
<dbReference type="Gene3D" id="3.40.50.1820">
    <property type="entry name" value="alpha/beta hydrolase"/>
    <property type="match status" value="1"/>
</dbReference>
<dbReference type="Proteomes" id="UP000765160">
    <property type="component" value="Unassembled WGS sequence"/>
</dbReference>
<reference evidence="2 3" key="1">
    <citation type="submission" date="2020-03" db="EMBL/GenBank/DDBJ databases">
        <title>Roseomonas selenitidurans sp. nov. isolated from soil.</title>
        <authorList>
            <person name="Liu H."/>
        </authorList>
    </citation>
    <scope>NUCLEOTIDE SEQUENCE [LARGE SCALE GENOMIC DNA]</scope>
    <source>
        <strain evidence="2 3">JCM 15073</strain>
    </source>
</reference>
<keyword evidence="2" id="KW-0378">Hydrolase</keyword>
<evidence type="ECO:0000259" key="1">
    <source>
        <dbReference type="Pfam" id="PF00561"/>
    </source>
</evidence>
<dbReference type="PRINTS" id="PR00412">
    <property type="entry name" value="EPOXHYDRLASE"/>
</dbReference>
<dbReference type="PANTHER" id="PTHR43798">
    <property type="entry name" value="MONOACYLGLYCEROL LIPASE"/>
    <property type="match status" value="1"/>
</dbReference>
<dbReference type="InterPro" id="IPR029058">
    <property type="entry name" value="AB_hydrolase_fold"/>
</dbReference>